<reference evidence="3" key="1">
    <citation type="submission" date="2023-10" db="EMBL/GenBank/DDBJ databases">
        <authorList>
            <person name="Hackl T."/>
        </authorList>
    </citation>
    <scope>NUCLEOTIDE SEQUENCE</scope>
</reference>
<evidence type="ECO:0000313" key="3">
    <source>
        <dbReference type="EMBL" id="CAJ2513981.1"/>
    </source>
</evidence>
<organism evidence="3 4">
    <name type="scientific">Anthostomella pinea</name>
    <dbReference type="NCBI Taxonomy" id="933095"/>
    <lineage>
        <taxon>Eukaryota</taxon>
        <taxon>Fungi</taxon>
        <taxon>Dikarya</taxon>
        <taxon>Ascomycota</taxon>
        <taxon>Pezizomycotina</taxon>
        <taxon>Sordariomycetes</taxon>
        <taxon>Xylariomycetidae</taxon>
        <taxon>Xylariales</taxon>
        <taxon>Xylariaceae</taxon>
        <taxon>Anthostomella</taxon>
    </lineage>
</organism>
<keyword evidence="1" id="KW-0175">Coiled coil</keyword>
<proteinExistence type="predicted"/>
<sequence>MSTQSLSAYPLAERRNETRVRADFPHDAYSTIGAFEDRVGDIGRQLSVMQKLVIETLSDQKRLEKDIVSSNETENNTIFRDHLTESRADIRNVLNRHQQEVVDLAKKHRAAQESEAAKLQDALRLAQNAIETIVETHAQEKREQRDAYREMIVSKETPDKTSALEELCEMLKAKTTALETMVEKEAENAQKNIYQYQTKESELLKKFEQEMGSKTMDYFKELRDALHDNLTGWDSHMQQKSSLSEELDREREKVQKAHTKNLGLSETHGGKMQAFATKVADEHKREIEEYKEKNNKLQEEIDDMAKKHREKLDIRDTEHRKKLVKRETEHQGKLE</sequence>
<gene>
    <name evidence="3" type="ORF">KHLLAP_LOCUS14449</name>
</gene>
<comment type="caution">
    <text evidence="3">The sequence shown here is derived from an EMBL/GenBank/DDBJ whole genome shotgun (WGS) entry which is preliminary data.</text>
</comment>
<dbReference type="AlphaFoldDB" id="A0AAI8VZL5"/>
<accession>A0AAI8VZL5</accession>
<keyword evidence="4" id="KW-1185">Reference proteome</keyword>
<protein>
    <submittedName>
        <fullName evidence="3">Uu.00g021000.m01.CDS01</fullName>
    </submittedName>
</protein>
<evidence type="ECO:0000256" key="1">
    <source>
        <dbReference type="SAM" id="Coils"/>
    </source>
</evidence>
<evidence type="ECO:0000256" key="2">
    <source>
        <dbReference type="SAM" id="MobiDB-lite"/>
    </source>
</evidence>
<dbReference type="Proteomes" id="UP001295740">
    <property type="component" value="Unassembled WGS sequence"/>
</dbReference>
<feature type="region of interest" description="Disordered" evidence="2">
    <location>
        <begin position="298"/>
        <end position="335"/>
    </location>
</feature>
<name>A0AAI8VZL5_9PEZI</name>
<dbReference type="EMBL" id="CAUWAG010000020">
    <property type="protein sequence ID" value="CAJ2513981.1"/>
    <property type="molecule type" value="Genomic_DNA"/>
</dbReference>
<evidence type="ECO:0000313" key="4">
    <source>
        <dbReference type="Proteomes" id="UP001295740"/>
    </source>
</evidence>
<feature type="coiled-coil region" evidence="1">
    <location>
        <begin position="80"/>
        <end position="136"/>
    </location>
</feature>